<gene>
    <name evidence="1" type="ORF">QQ055_02020</name>
</gene>
<keyword evidence="2" id="KW-1185">Reference proteome</keyword>
<dbReference type="Proteomes" id="UP001230986">
    <property type="component" value="Unassembled WGS sequence"/>
</dbReference>
<evidence type="ECO:0000313" key="1">
    <source>
        <dbReference type="EMBL" id="MDL5056251.1"/>
    </source>
</evidence>
<evidence type="ECO:0000313" key="2">
    <source>
        <dbReference type="Proteomes" id="UP001230986"/>
    </source>
</evidence>
<proteinExistence type="predicted"/>
<accession>A0ABT7LZM8</accession>
<evidence type="ECO:0008006" key="3">
    <source>
        <dbReference type="Google" id="ProtNLM"/>
    </source>
</evidence>
<protein>
    <recommendedName>
        <fullName evidence="3">AbrB family transcriptional regulator</fullName>
    </recommendedName>
</protein>
<comment type="caution">
    <text evidence="1">The sequence shown here is derived from an EMBL/GenBank/DDBJ whole genome shotgun (WGS) entry which is preliminary data.</text>
</comment>
<dbReference type="EMBL" id="JASVEJ010000007">
    <property type="protein sequence ID" value="MDL5056251.1"/>
    <property type="molecule type" value="Genomic_DNA"/>
</dbReference>
<sequence>MESIKVRQHIGQDGILHLEIPVGLREQDVEVMVIYQSVPSLTTIEPLESLYGICADDPIILDDEGISEALDDDLTGAFD</sequence>
<name>A0ABT7LZM8_9CYAN</name>
<dbReference type="RefSeq" id="WP_286004147.1">
    <property type="nucleotide sequence ID" value="NZ_JASVEJ010000007.1"/>
</dbReference>
<reference evidence="1 2" key="1">
    <citation type="submission" date="2023-06" db="EMBL/GenBank/DDBJ databases">
        <title>Whole genome sequence of Oscillatoria calcuttensis NRMC-F 0142.</title>
        <authorList>
            <person name="Shakena Fathima T."/>
            <person name="Muralitharan G."/>
            <person name="Thajuddin N."/>
        </authorList>
    </citation>
    <scope>NUCLEOTIDE SEQUENCE [LARGE SCALE GENOMIC DNA]</scope>
    <source>
        <strain evidence="1 2">NRMC-F 0142</strain>
    </source>
</reference>
<organism evidence="1 2">
    <name type="scientific">Geitlerinema calcuttense NRMC-F 0142</name>
    <dbReference type="NCBI Taxonomy" id="2922238"/>
    <lineage>
        <taxon>Bacteria</taxon>
        <taxon>Bacillati</taxon>
        <taxon>Cyanobacteriota</taxon>
        <taxon>Cyanophyceae</taxon>
        <taxon>Geitlerinematales</taxon>
        <taxon>Geitlerinemataceae</taxon>
        <taxon>Geitlerinema</taxon>
    </lineage>
</organism>